<feature type="compositionally biased region" description="Basic and acidic residues" evidence="1">
    <location>
        <begin position="1"/>
        <end position="15"/>
    </location>
</feature>
<reference evidence="3" key="2">
    <citation type="submission" date="2025-09" db="UniProtKB">
        <authorList>
            <consortium name="Ensembl"/>
        </authorList>
    </citation>
    <scope>IDENTIFICATION</scope>
</reference>
<feature type="domain" description="DUF4757" evidence="2">
    <location>
        <begin position="52"/>
        <end position="99"/>
    </location>
</feature>
<feature type="region of interest" description="Disordered" evidence="1">
    <location>
        <begin position="79"/>
        <end position="148"/>
    </location>
</feature>
<evidence type="ECO:0000313" key="3">
    <source>
        <dbReference type="Ensembl" id="ENSOMYP00000122311.1"/>
    </source>
</evidence>
<evidence type="ECO:0000256" key="1">
    <source>
        <dbReference type="SAM" id="MobiDB-lite"/>
    </source>
</evidence>
<dbReference type="PANTHER" id="PTHR15551">
    <property type="entry name" value="LIM DOMAIN ONLY 7"/>
    <property type="match status" value="1"/>
</dbReference>
<dbReference type="GO" id="GO:0032034">
    <property type="term" value="F:myosin II head/neck binding"/>
    <property type="evidence" value="ECO:0007669"/>
    <property type="project" value="TreeGrafter"/>
</dbReference>
<dbReference type="Ensembl" id="ENSOMYT00000139115.1">
    <property type="protein sequence ID" value="ENSOMYP00000122311.1"/>
    <property type="gene ID" value="ENSOMYG00000074300.1"/>
</dbReference>
<dbReference type="GO" id="GO:0001725">
    <property type="term" value="C:stress fiber"/>
    <property type="evidence" value="ECO:0007669"/>
    <property type="project" value="TreeGrafter"/>
</dbReference>
<sequence length="148" mass="17026">SPRQHTRDNSLDRHTQTNTPHRHTQTNTPHRHTLDSDGDAPNRKGDVRRDDMLARRTSAGESRTFVPFNQFLPNRNVSAYVPTARRRSRPQDGEHGRYTHTYTHTGRGEVPLRDHQGPAPETTRQSHGPQMGRSLKRKRGVLGRKRKC</sequence>
<dbReference type="Proteomes" id="UP000694395">
    <property type="component" value="Unassembled WGS sequence"/>
</dbReference>
<name>A0A8K9V7H9_ONCMY</name>
<dbReference type="InterPro" id="IPR031865">
    <property type="entry name" value="DUF4757"/>
</dbReference>
<feature type="compositionally biased region" description="Basic and acidic residues" evidence="1">
    <location>
        <begin position="32"/>
        <end position="54"/>
    </location>
</feature>
<dbReference type="AlphaFoldDB" id="A0A8K9V7H9"/>
<feature type="region of interest" description="Disordered" evidence="1">
    <location>
        <begin position="1"/>
        <end position="64"/>
    </location>
</feature>
<feature type="compositionally biased region" description="Basic residues" evidence="1">
    <location>
        <begin position="134"/>
        <end position="148"/>
    </location>
</feature>
<dbReference type="GO" id="GO:0051496">
    <property type="term" value="P:positive regulation of stress fiber assembly"/>
    <property type="evidence" value="ECO:0007669"/>
    <property type="project" value="TreeGrafter"/>
</dbReference>
<dbReference type="GO" id="GO:0051893">
    <property type="term" value="P:regulation of focal adhesion assembly"/>
    <property type="evidence" value="ECO:0007669"/>
    <property type="project" value="TreeGrafter"/>
</dbReference>
<feature type="compositionally biased region" description="Basic and acidic residues" evidence="1">
    <location>
        <begin position="106"/>
        <end position="116"/>
    </location>
</feature>
<accession>A0A8K9V7H9</accession>
<protein>
    <recommendedName>
        <fullName evidence="2">DUF4757 domain-containing protein</fullName>
    </recommendedName>
</protein>
<proteinExistence type="predicted"/>
<dbReference type="GeneTree" id="ENSGT00950000183159"/>
<reference evidence="3" key="1">
    <citation type="submission" date="2025-08" db="UniProtKB">
        <authorList>
            <consortium name="Ensembl"/>
        </authorList>
    </citation>
    <scope>IDENTIFICATION</scope>
</reference>
<organism evidence="3 4">
    <name type="scientific">Oncorhynchus mykiss</name>
    <name type="common">Rainbow trout</name>
    <name type="synonym">Salmo gairdneri</name>
    <dbReference type="NCBI Taxonomy" id="8022"/>
    <lineage>
        <taxon>Eukaryota</taxon>
        <taxon>Metazoa</taxon>
        <taxon>Chordata</taxon>
        <taxon>Craniata</taxon>
        <taxon>Vertebrata</taxon>
        <taxon>Euteleostomi</taxon>
        <taxon>Actinopterygii</taxon>
        <taxon>Neopterygii</taxon>
        <taxon>Teleostei</taxon>
        <taxon>Protacanthopterygii</taxon>
        <taxon>Salmoniformes</taxon>
        <taxon>Salmonidae</taxon>
        <taxon>Salmoninae</taxon>
        <taxon>Oncorhynchus</taxon>
    </lineage>
</organism>
<dbReference type="Pfam" id="PF15949">
    <property type="entry name" value="DUF4757"/>
    <property type="match status" value="1"/>
</dbReference>
<evidence type="ECO:0000259" key="2">
    <source>
        <dbReference type="Pfam" id="PF15949"/>
    </source>
</evidence>
<evidence type="ECO:0000313" key="4">
    <source>
        <dbReference type="Proteomes" id="UP000694395"/>
    </source>
</evidence>
<keyword evidence="4" id="KW-1185">Reference proteome</keyword>
<dbReference type="PANTHER" id="PTHR15551:SF4">
    <property type="entry name" value="LIM AND CALPONIN HOMOLOGY DOMAINS-CONTAINING PROTEIN 1 ISOFORM X1"/>
    <property type="match status" value="1"/>
</dbReference>